<organism evidence="1 2">
    <name type="scientific">Neodiprion lecontei nucleopolyhedrovirus (strain Canada)</name>
    <name type="common">NeleNPV</name>
    <dbReference type="NCBI Taxonomy" id="654906"/>
    <lineage>
        <taxon>Viruses</taxon>
        <taxon>Viruses incertae sedis</taxon>
        <taxon>Naldaviricetes</taxon>
        <taxon>Lefavirales</taxon>
        <taxon>Baculoviridae</taxon>
        <taxon>Gammabaculovirus</taxon>
        <taxon>Gammabaculovirus nelecontei</taxon>
    </lineage>
</organism>
<dbReference type="Proteomes" id="UP000008776">
    <property type="component" value="Segment"/>
</dbReference>
<proteinExistence type="predicted"/>
<organismHost>
    <name type="scientific">Neodiprion lecontei</name>
    <name type="common">Redheaded pine sawfly</name>
    <dbReference type="NCBI Taxonomy" id="441921"/>
</organismHost>
<sequence length="209" mass="24679">MAKAFLINEIPYCYVELIVNDPKDISKIYEYLTTYSYVSITITVEACDNVEMQKQFISCFERCKQHLLTTYVHFNHVDKSVQNIILKTKVFDGCLKYISNSSFNTTNLVYKLLMSNCNIRGYLLYQHLNFIMPNNFTKKFKNFTKTNLNMTFNDGVFATYVHSQEINVVLHNILQDKDIYKIFKICYSDLLYCNEIIDYDKLETQDNLL</sequence>
<dbReference type="RefSeq" id="YP_025276.1">
    <property type="nucleotide sequence ID" value="NC_005906.1"/>
</dbReference>
<dbReference type="GeneID" id="2943404"/>
<protein>
    <submittedName>
        <fullName evidence="1">Uncharacterized protein</fullName>
    </submittedName>
</protein>
<keyword evidence="2" id="KW-1185">Reference proteome</keyword>
<dbReference type="KEGG" id="vg:2943404"/>
<evidence type="ECO:0000313" key="1">
    <source>
        <dbReference type="EMBL" id="AAQ99099.1"/>
    </source>
</evidence>
<accession>Q6JP92</accession>
<reference evidence="1 2" key="1">
    <citation type="journal article" date="2004" name="J. Virol.">
        <title>Sequence and organization of the Neodiprion lecontei nucleopolyhedrovirus genome.</title>
        <authorList>
            <person name="Lauzon H.A.M."/>
            <person name="Lucarotti C.J."/>
            <person name="Krell P.J."/>
            <person name="Feng Q."/>
            <person name="Retnakaran A."/>
            <person name="Arif B.M."/>
        </authorList>
    </citation>
    <scope>NUCLEOTIDE SEQUENCE [LARGE SCALE GENOMIC DNA]</scope>
    <source>
        <strain evidence="2">Canada</strain>
    </source>
</reference>
<name>Q6JP92_NPVNC</name>
<dbReference type="EMBL" id="AY349019">
    <property type="protein sequence ID" value="AAQ99099.1"/>
    <property type="molecule type" value="Genomic_DNA"/>
</dbReference>
<evidence type="ECO:0000313" key="2">
    <source>
        <dbReference type="Proteomes" id="UP000008776"/>
    </source>
</evidence>